<dbReference type="Pfam" id="PF04328">
    <property type="entry name" value="Sel_put"/>
    <property type="match status" value="1"/>
</dbReference>
<proteinExistence type="predicted"/>
<dbReference type="InterPro" id="IPR007423">
    <property type="entry name" value="Sel_put"/>
</dbReference>
<dbReference type="OrthoDB" id="3541280at2"/>
<evidence type="ECO:0000313" key="1">
    <source>
        <dbReference type="EMBL" id="AZA08355.1"/>
    </source>
</evidence>
<accession>A0A3G6IRY1</accession>
<reference evidence="1 2" key="1">
    <citation type="submission" date="2018-11" db="EMBL/GenBank/DDBJ databases">
        <authorList>
            <person name="Kleinhagauer T."/>
            <person name="Glaeser S.P."/>
            <person name="Spergser J."/>
            <person name="Ruckert C."/>
            <person name="Kaempfer P."/>
            <person name="Busse H.-J."/>
        </authorList>
    </citation>
    <scope>NUCLEOTIDE SEQUENCE [LARGE SCALE GENOMIC DNA]</scope>
    <source>
        <strain evidence="1 2">812CH</strain>
    </source>
</reference>
<protein>
    <recommendedName>
        <fullName evidence="3">DUF466 domain-containing protein</fullName>
    </recommendedName>
</protein>
<sequence>MIKFLKGVMGADKYERYVEFHERSGCTHAPMSRKEFWREHYKEQDRNPGARCC</sequence>
<dbReference type="RefSeq" id="WP_123932974.1">
    <property type="nucleotide sequence ID" value="NZ_CP033898.1"/>
</dbReference>
<dbReference type="KEGG" id="cpso:CPPEL_01035"/>
<dbReference type="AlphaFoldDB" id="A0A3G6IRY1"/>
<keyword evidence="2" id="KW-1185">Reference proteome</keyword>
<dbReference type="Proteomes" id="UP000271426">
    <property type="component" value="Chromosome"/>
</dbReference>
<organism evidence="1 2">
    <name type="scientific">Corynebacterium pseudopelargi</name>
    <dbReference type="NCBI Taxonomy" id="2080757"/>
    <lineage>
        <taxon>Bacteria</taxon>
        <taxon>Bacillati</taxon>
        <taxon>Actinomycetota</taxon>
        <taxon>Actinomycetes</taxon>
        <taxon>Mycobacteriales</taxon>
        <taxon>Corynebacteriaceae</taxon>
        <taxon>Corynebacterium</taxon>
    </lineage>
</organism>
<evidence type="ECO:0000313" key="2">
    <source>
        <dbReference type="Proteomes" id="UP000271426"/>
    </source>
</evidence>
<gene>
    <name evidence="1" type="ORF">CPPEL_01035</name>
</gene>
<dbReference type="EMBL" id="CP033898">
    <property type="protein sequence ID" value="AZA08355.1"/>
    <property type="molecule type" value="Genomic_DNA"/>
</dbReference>
<name>A0A3G6IRY1_9CORY</name>
<evidence type="ECO:0008006" key="3">
    <source>
        <dbReference type="Google" id="ProtNLM"/>
    </source>
</evidence>